<dbReference type="InterPro" id="IPR051055">
    <property type="entry name" value="PIF1_helicase"/>
</dbReference>
<dbReference type="SUPFAM" id="SSF56219">
    <property type="entry name" value="DNase I-like"/>
    <property type="match status" value="1"/>
</dbReference>
<dbReference type="Proteomes" id="UP000014760">
    <property type="component" value="Unassembled WGS sequence"/>
</dbReference>
<reference evidence="2 4" key="2">
    <citation type="journal article" date="2013" name="Nature">
        <title>Insights into bilaterian evolution from three spiralian genomes.</title>
        <authorList>
            <person name="Simakov O."/>
            <person name="Marletaz F."/>
            <person name="Cho S.J."/>
            <person name="Edsinger-Gonzales E."/>
            <person name="Havlak P."/>
            <person name="Hellsten U."/>
            <person name="Kuo D.H."/>
            <person name="Larsson T."/>
            <person name="Lv J."/>
            <person name="Arendt D."/>
            <person name="Savage R."/>
            <person name="Osoegawa K."/>
            <person name="de Jong P."/>
            <person name="Grimwood J."/>
            <person name="Chapman J.A."/>
            <person name="Shapiro H."/>
            <person name="Aerts A."/>
            <person name="Otillar R.P."/>
            <person name="Terry A.Y."/>
            <person name="Boore J.L."/>
            <person name="Grigoriev I.V."/>
            <person name="Lindberg D.R."/>
            <person name="Seaver E.C."/>
            <person name="Weisblat D.A."/>
            <person name="Putnam N.H."/>
            <person name="Rokhsar D.S."/>
        </authorList>
    </citation>
    <scope>NUCLEOTIDE SEQUENCE</scope>
    <source>
        <strain evidence="2 4">I ESC-2004</strain>
    </source>
</reference>
<name>R7T7A6_CAPTE</name>
<reference evidence="4" key="1">
    <citation type="submission" date="2012-12" db="EMBL/GenBank/DDBJ databases">
        <authorList>
            <person name="Hellsten U."/>
            <person name="Grimwood J."/>
            <person name="Chapman J.A."/>
            <person name="Shapiro H."/>
            <person name="Aerts A."/>
            <person name="Otillar R.P."/>
            <person name="Terry A.Y."/>
            <person name="Boore J.L."/>
            <person name="Simakov O."/>
            <person name="Marletaz F."/>
            <person name="Cho S.-J."/>
            <person name="Edsinger-Gonzales E."/>
            <person name="Havlak P."/>
            <person name="Kuo D.-H."/>
            <person name="Larsson T."/>
            <person name="Lv J."/>
            <person name="Arendt D."/>
            <person name="Savage R."/>
            <person name="Osoegawa K."/>
            <person name="de Jong P."/>
            <person name="Lindberg D.R."/>
            <person name="Seaver E.C."/>
            <person name="Weisblat D.A."/>
            <person name="Putnam N.H."/>
            <person name="Grigoriev I.V."/>
            <person name="Rokhsar D.S."/>
        </authorList>
    </citation>
    <scope>NUCLEOTIDE SEQUENCE</scope>
    <source>
        <strain evidence="4">I ESC-2004</strain>
    </source>
</reference>
<dbReference type="OMA" id="NIEHITF"/>
<dbReference type="AlphaFoldDB" id="R7T7A6"/>
<dbReference type="InterPro" id="IPR005135">
    <property type="entry name" value="Endo/exonuclease/phosphatase"/>
</dbReference>
<reference evidence="3" key="3">
    <citation type="submission" date="2015-06" db="UniProtKB">
        <authorList>
            <consortium name="EnsemblMetazoa"/>
        </authorList>
    </citation>
    <scope>IDENTIFICATION</scope>
</reference>
<dbReference type="PANTHER" id="PTHR47642">
    <property type="entry name" value="ATP-DEPENDENT DNA HELICASE"/>
    <property type="match status" value="1"/>
</dbReference>
<dbReference type="EMBL" id="KB311428">
    <property type="protein sequence ID" value="ELT89278.1"/>
    <property type="molecule type" value="Genomic_DNA"/>
</dbReference>
<evidence type="ECO:0000313" key="3">
    <source>
        <dbReference type="EnsemblMetazoa" id="CapteP217397"/>
    </source>
</evidence>
<dbReference type="InterPro" id="IPR036691">
    <property type="entry name" value="Endo/exonu/phosph_ase_sf"/>
</dbReference>
<dbReference type="GO" id="GO:0003824">
    <property type="term" value="F:catalytic activity"/>
    <property type="evidence" value="ECO:0007669"/>
    <property type="project" value="InterPro"/>
</dbReference>
<evidence type="ECO:0000313" key="4">
    <source>
        <dbReference type="Proteomes" id="UP000014760"/>
    </source>
</evidence>
<dbReference type="OrthoDB" id="410381at2759"/>
<dbReference type="EMBL" id="AMQN01032790">
    <property type="status" value="NOT_ANNOTATED_CDS"/>
    <property type="molecule type" value="Genomic_DNA"/>
</dbReference>
<gene>
    <name evidence="2" type="ORF">CAPTEDRAFT_217397</name>
</gene>
<evidence type="ECO:0000313" key="2">
    <source>
        <dbReference type="EMBL" id="ELT89278.1"/>
    </source>
</evidence>
<dbReference type="HOGENOM" id="CLU_974027_0_0_1"/>
<dbReference type="Gene3D" id="3.60.10.10">
    <property type="entry name" value="Endonuclease/exonuclease/phosphatase"/>
    <property type="match status" value="1"/>
</dbReference>
<organism evidence="2">
    <name type="scientific">Capitella teleta</name>
    <name type="common">Polychaete worm</name>
    <dbReference type="NCBI Taxonomy" id="283909"/>
    <lineage>
        <taxon>Eukaryota</taxon>
        <taxon>Metazoa</taxon>
        <taxon>Spiralia</taxon>
        <taxon>Lophotrochozoa</taxon>
        <taxon>Annelida</taxon>
        <taxon>Polychaeta</taxon>
        <taxon>Sedentaria</taxon>
        <taxon>Scolecida</taxon>
        <taxon>Capitellidae</taxon>
        <taxon>Capitella</taxon>
    </lineage>
</organism>
<evidence type="ECO:0000259" key="1">
    <source>
        <dbReference type="Pfam" id="PF03372"/>
    </source>
</evidence>
<dbReference type="EnsemblMetazoa" id="CapteT217397">
    <property type="protein sequence ID" value="CapteP217397"/>
    <property type="gene ID" value="CapteG217397"/>
</dbReference>
<keyword evidence="4" id="KW-1185">Reference proteome</keyword>
<proteinExistence type="predicted"/>
<feature type="domain" description="Endonuclease/exonuclease/phosphatase" evidence="1">
    <location>
        <begin position="86"/>
        <end position="259"/>
    </location>
</feature>
<dbReference type="STRING" id="283909.R7T7A6"/>
<dbReference type="PANTHER" id="PTHR47642:SF5">
    <property type="entry name" value="ATP-DEPENDENT DNA HELICASE"/>
    <property type="match status" value="1"/>
</dbReference>
<sequence length="286" mass="32890">MKNGKKFNCGQAYVALSRVKTLHGLHIVDFEPEAIKANQKVMNHMEKMKSKRLNIDELEIKKEMNQIIVGHLNAPYFLNKMKDLKSDVMTEILRNVSVMCFTETYLTPDHNIDTFLLKHNYQAFRSDVPCSHDHKGQHGIMICANKNLKPKELNLAIVPELESKTIVIEKSETSSRMIICVLYRPPSQSKQTFVEKCEEILNIFPTSVPTIICGDFNDNVECKETSKILKLMSHFGYFQCVTSPTTDHGTIIDHMYSNVTLETNEINIRDIYFSNHDATFFTTTFE</sequence>
<accession>R7T7A6</accession>
<protein>
    <recommendedName>
        <fullName evidence="1">Endonuclease/exonuclease/phosphatase domain-containing protein</fullName>
    </recommendedName>
</protein>
<dbReference type="Pfam" id="PF03372">
    <property type="entry name" value="Exo_endo_phos"/>
    <property type="match status" value="1"/>
</dbReference>